<keyword evidence="5" id="KW-1185">Reference proteome</keyword>
<evidence type="ECO:0000256" key="1">
    <source>
        <dbReference type="ARBA" id="ARBA00022679"/>
    </source>
</evidence>
<dbReference type="SUPFAM" id="SSF56214">
    <property type="entry name" value="4'-phosphopantetheinyl transferase"/>
    <property type="match status" value="1"/>
</dbReference>
<dbReference type="OrthoDB" id="15433at2759"/>
<gene>
    <name evidence="4" type="ORF">KVT40_000811</name>
</gene>
<dbReference type="AlphaFoldDB" id="A0A8K0LBZ4"/>
<dbReference type="InterPro" id="IPR008278">
    <property type="entry name" value="4-PPantetheinyl_Trfase_dom"/>
</dbReference>
<evidence type="ECO:0000256" key="2">
    <source>
        <dbReference type="SAM" id="MobiDB-lite"/>
    </source>
</evidence>
<protein>
    <recommendedName>
        <fullName evidence="3">4'-phosphopantetheinyl transferase domain-containing protein</fullName>
    </recommendedName>
</protein>
<dbReference type="GO" id="GO:0000287">
    <property type="term" value="F:magnesium ion binding"/>
    <property type="evidence" value="ECO:0007669"/>
    <property type="project" value="InterPro"/>
</dbReference>
<dbReference type="GO" id="GO:0008897">
    <property type="term" value="F:holo-[acyl-carrier-protein] synthase activity"/>
    <property type="evidence" value="ECO:0007669"/>
    <property type="project" value="InterPro"/>
</dbReference>
<evidence type="ECO:0000259" key="3">
    <source>
        <dbReference type="Pfam" id="PF01648"/>
    </source>
</evidence>
<feature type="region of interest" description="Disordered" evidence="2">
    <location>
        <begin position="101"/>
        <end position="126"/>
    </location>
</feature>
<comment type="caution">
    <text evidence="4">The sequence shown here is derived from an EMBL/GenBank/DDBJ whole genome shotgun (WGS) entry which is preliminary data.</text>
</comment>
<dbReference type="GO" id="GO:0006633">
    <property type="term" value="P:fatty acid biosynthetic process"/>
    <property type="evidence" value="ECO:0007669"/>
    <property type="project" value="InterPro"/>
</dbReference>
<evidence type="ECO:0000313" key="5">
    <source>
        <dbReference type="Proteomes" id="UP000809789"/>
    </source>
</evidence>
<dbReference type="InterPro" id="IPR037143">
    <property type="entry name" value="4-PPantetheinyl_Trfase_dom_sf"/>
</dbReference>
<dbReference type="EMBL" id="JAESVG020000001">
    <property type="protein sequence ID" value="KAG8631671.1"/>
    <property type="molecule type" value="Genomic_DNA"/>
</dbReference>
<dbReference type="Gene3D" id="3.90.470.20">
    <property type="entry name" value="4'-phosphopantetheinyl transferase domain"/>
    <property type="match status" value="1"/>
</dbReference>
<reference evidence="4" key="1">
    <citation type="submission" date="2021-07" db="EMBL/GenBank/DDBJ databases">
        <title>Elsinoe batatas strain:CRI-CJ2 Genome sequencing and assembly.</title>
        <authorList>
            <person name="Huang L."/>
        </authorList>
    </citation>
    <scope>NUCLEOTIDE SEQUENCE</scope>
    <source>
        <strain evidence="4">CRI-CJ2</strain>
    </source>
</reference>
<dbReference type="Pfam" id="PF01648">
    <property type="entry name" value="ACPS"/>
    <property type="match status" value="1"/>
</dbReference>
<sequence>MPLRGLLPFRTGIDVIKIYRLEQMCSSNTKAYRRFLNKIFTPRELAAIQRGGRLEGPTQYHFLASRWAAKEAIIKTSPRKIFMRDTEIYTRPSGAPFGVILDSRPPSPVSDSSDPPVPRSASSPTDVLEASCGAHQSIHDSFAPEDRESESLTATKTRFVGEEWSLVAEPEEVQVEGRFVELSISHDGDYCVAVAVVREESEVQ</sequence>
<dbReference type="InterPro" id="IPR002582">
    <property type="entry name" value="ACPS"/>
</dbReference>
<name>A0A8K0LBZ4_9PEZI</name>
<accession>A0A8K0LBZ4</accession>
<dbReference type="HAMAP" id="MF_00101">
    <property type="entry name" value="AcpS"/>
    <property type="match status" value="1"/>
</dbReference>
<keyword evidence="1" id="KW-0808">Transferase</keyword>
<organism evidence="4 5">
    <name type="scientific">Elsinoe batatas</name>
    <dbReference type="NCBI Taxonomy" id="2601811"/>
    <lineage>
        <taxon>Eukaryota</taxon>
        <taxon>Fungi</taxon>
        <taxon>Dikarya</taxon>
        <taxon>Ascomycota</taxon>
        <taxon>Pezizomycotina</taxon>
        <taxon>Dothideomycetes</taxon>
        <taxon>Dothideomycetidae</taxon>
        <taxon>Myriangiales</taxon>
        <taxon>Elsinoaceae</taxon>
        <taxon>Elsinoe</taxon>
    </lineage>
</organism>
<feature type="domain" description="4'-phosphopantetheinyl transferase" evidence="3">
    <location>
        <begin position="12"/>
        <end position="107"/>
    </location>
</feature>
<proteinExistence type="inferred from homology"/>
<evidence type="ECO:0000313" key="4">
    <source>
        <dbReference type="EMBL" id="KAG8631671.1"/>
    </source>
</evidence>
<dbReference type="Proteomes" id="UP000809789">
    <property type="component" value="Unassembled WGS sequence"/>
</dbReference>
<feature type="compositionally biased region" description="Low complexity" evidence="2">
    <location>
        <begin position="109"/>
        <end position="124"/>
    </location>
</feature>